<evidence type="ECO:0000313" key="2">
    <source>
        <dbReference type="Proteomes" id="UP001055105"/>
    </source>
</evidence>
<accession>A0AA37KMI3</accession>
<dbReference type="AlphaFoldDB" id="A0AA37KMI3"/>
<dbReference type="Proteomes" id="UP001055105">
    <property type="component" value="Unassembled WGS sequence"/>
</dbReference>
<comment type="caution">
    <text evidence="1">The sequence shown here is derived from an EMBL/GenBank/DDBJ whole genome shotgun (WGS) entry which is preliminary data.</text>
</comment>
<organism evidence="1 2">
    <name type="scientific">Alistipes finegoldii</name>
    <dbReference type="NCBI Taxonomy" id="214856"/>
    <lineage>
        <taxon>Bacteria</taxon>
        <taxon>Pseudomonadati</taxon>
        <taxon>Bacteroidota</taxon>
        <taxon>Bacteroidia</taxon>
        <taxon>Bacteroidales</taxon>
        <taxon>Rikenellaceae</taxon>
        <taxon>Alistipes</taxon>
    </lineage>
</organism>
<sequence length="72" mass="8835">MAHFIFVRTTDVNSRDLFCERLLKNGYKNRWPLLTTSDRLVFRIHYETKEFEILMYVYGDYLSVDEFEDLFL</sequence>
<name>A0AA37KMI3_9BACT</name>
<reference evidence="1" key="1">
    <citation type="submission" date="2022-01" db="EMBL/GenBank/DDBJ databases">
        <title>Novel bile acid biosynthetic pathways are enriched in the microbiome of centenarians.</title>
        <authorList>
            <person name="Sato Y."/>
            <person name="Atarashi K."/>
            <person name="Plichta R.D."/>
            <person name="Arai Y."/>
            <person name="Sasajima S."/>
            <person name="Kearney M.S."/>
            <person name="Suda W."/>
            <person name="Takeshita K."/>
            <person name="Sasaki T."/>
            <person name="Okamoto S."/>
            <person name="Skelly N.A."/>
            <person name="Okamura Y."/>
            <person name="Vlamakis H."/>
            <person name="Li Y."/>
            <person name="Tanoue T."/>
            <person name="Takei H."/>
            <person name="Nittono H."/>
            <person name="Narushima S."/>
            <person name="Irie J."/>
            <person name="Itoh H."/>
            <person name="Moriya K."/>
            <person name="Sugiura Y."/>
            <person name="Suematsu M."/>
            <person name="Moritoki N."/>
            <person name="Shibata S."/>
            <person name="Littman R.D."/>
            <person name="Fischbach A.M."/>
            <person name="Uwamino Y."/>
            <person name="Inoue T."/>
            <person name="Honda A."/>
            <person name="Hattori M."/>
            <person name="Murai T."/>
            <person name="Xavier J.R."/>
            <person name="Hirose N."/>
            <person name="Honda K."/>
        </authorList>
    </citation>
    <scope>NUCLEOTIDE SEQUENCE</scope>
    <source>
        <strain evidence="1">CE91-St16</strain>
    </source>
</reference>
<dbReference type="EMBL" id="BQOL01000001">
    <property type="protein sequence ID" value="GKI18690.1"/>
    <property type="molecule type" value="Genomic_DNA"/>
</dbReference>
<protein>
    <submittedName>
        <fullName evidence="1">Uncharacterized protein</fullName>
    </submittedName>
</protein>
<gene>
    <name evidence="1" type="ORF">CE91St16_15980</name>
</gene>
<proteinExistence type="predicted"/>
<evidence type="ECO:0000313" key="1">
    <source>
        <dbReference type="EMBL" id="GKI18690.1"/>
    </source>
</evidence>